<dbReference type="CDD" id="cd00882">
    <property type="entry name" value="Ras_like_GTPase"/>
    <property type="match status" value="1"/>
</dbReference>
<dbReference type="VEuPathDB" id="TrichDB:TVAGG3_0343460"/>
<name>A2E8Q7_TRIV3</name>
<organism evidence="1 2">
    <name type="scientific">Trichomonas vaginalis (strain ATCC PRA-98 / G3)</name>
    <dbReference type="NCBI Taxonomy" id="412133"/>
    <lineage>
        <taxon>Eukaryota</taxon>
        <taxon>Metamonada</taxon>
        <taxon>Parabasalia</taxon>
        <taxon>Trichomonadida</taxon>
        <taxon>Trichomonadidae</taxon>
        <taxon>Trichomonas</taxon>
    </lineage>
</organism>
<gene>
    <name evidence="1" type="ORF">TVAG_446990</name>
</gene>
<sequence>MPPLVLAVNKIDLLNQSGVKTESEIETEYGSLFSAVFFVSAQSGEAVENAFTFAAQKGYEFMVGNQPIKAQPLEPKKEDKKSCC</sequence>
<dbReference type="VEuPathDB" id="TrichDB:TVAG_446990"/>
<dbReference type="InParanoid" id="A2E8Q7"/>
<protein>
    <recommendedName>
        <fullName evidence="3">Small GTP-binding protein</fullName>
    </recommendedName>
</protein>
<dbReference type="EMBL" id="DS113328">
    <property type="protein sequence ID" value="EAY10996.1"/>
    <property type="molecule type" value="Genomic_DNA"/>
</dbReference>
<dbReference type="InterPro" id="IPR027417">
    <property type="entry name" value="P-loop_NTPase"/>
</dbReference>
<dbReference type="AlphaFoldDB" id="A2E8Q7"/>
<evidence type="ECO:0000313" key="1">
    <source>
        <dbReference type="EMBL" id="EAY10996.1"/>
    </source>
</evidence>
<dbReference type="Gene3D" id="3.40.50.300">
    <property type="entry name" value="P-loop containing nucleotide triphosphate hydrolases"/>
    <property type="match status" value="1"/>
</dbReference>
<evidence type="ECO:0000313" key="2">
    <source>
        <dbReference type="Proteomes" id="UP000001542"/>
    </source>
</evidence>
<accession>A2E8Q7</accession>
<dbReference type="SMR" id="A2E8Q7"/>
<proteinExistence type="predicted"/>
<dbReference type="SUPFAM" id="SSF52540">
    <property type="entry name" value="P-loop containing nucleoside triphosphate hydrolases"/>
    <property type="match status" value="1"/>
</dbReference>
<reference evidence="1" key="2">
    <citation type="journal article" date="2007" name="Science">
        <title>Draft genome sequence of the sexually transmitted pathogen Trichomonas vaginalis.</title>
        <authorList>
            <person name="Carlton J.M."/>
            <person name="Hirt R.P."/>
            <person name="Silva J.C."/>
            <person name="Delcher A.L."/>
            <person name="Schatz M."/>
            <person name="Zhao Q."/>
            <person name="Wortman J.R."/>
            <person name="Bidwell S.L."/>
            <person name="Alsmark U.C.M."/>
            <person name="Besteiro S."/>
            <person name="Sicheritz-Ponten T."/>
            <person name="Noel C.J."/>
            <person name="Dacks J.B."/>
            <person name="Foster P.G."/>
            <person name="Simillion C."/>
            <person name="Van de Peer Y."/>
            <person name="Miranda-Saavedra D."/>
            <person name="Barton G.J."/>
            <person name="Westrop G.D."/>
            <person name="Mueller S."/>
            <person name="Dessi D."/>
            <person name="Fiori P.L."/>
            <person name="Ren Q."/>
            <person name="Paulsen I."/>
            <person name="Zhang H."/>
            <person name="Bastida-Corcuera F.D."/>
            <person name="Simoes-Barbosa A."/>
            <person name="Brown M.T."/>
            <person name="Hayes R.D."/>
            <person name="Mukherjee M."/>
            <person name="Okumura C.Y."/>
            <person name="Schneider R."/>
            <person name="Smith A.J."/>
            <person name="Vanacova S."/>
            <person name="Villalvazo M."/>
            <person name="Haas B.J."/>
            <person name="Pertea M."/>
            <person name="Feldblyum T.V."/>
            <person name="Utterback T.R."/>
            <person name="Shu C.L."/>
            <person name="Osoegawa K."/>
            <person name="de Jong P.J."/>
            <person name="Hrdy I."/>
            <person name="Horvathova L."/>
            <person name="Zubacova Z."/>
            <person name="Dolezal P."/>
            <person name="Malik S.B."/>
            <person name="Logsdon J.M. Jr."/>
            <person name="Henze K."/>
            <person name="Gupta A."/>
            <person name="Wang C.C."/>
            <person name="Dunne R.L."/>
            <person name="Upcroft J.A."/>
            <person name="Upcroft P."/>
            <person name="White O."/>
            <person name="Salzberg S.L."/>
            <person name="Tang P."/>
            <person name="Chiu C.-H."/>
            <person name="Lee Y.-S."/>
            <person name="Embley T.M."/>
            <person name="Coombs G.H."/>
            <person name="Mottram J.C."/>
            <person name="Tachezy J."/>
            <person name="Fraser-Liggett C.M."/>
            <person name="Johnson P.J."/>
        </authorList>
    </citation>
    <scope>NUCLEOTIDE SEQUENCE [LARGE SCALE GENOMIC DNA]</scope>
    <source>
        <strain evidence="1">G3</strain>
    </source>
</reference>
<reference evidence="1" key="1">
    <citation type="submission" date="2006-10" db="EMBL/GenBank/DDBJ databases">
        <authorList>
            <person name="Amadeo P."/>
            <person name="Zhao Q."/>
            <person name="Wortman J."/>
            <person name="Fraser-Liggett C."/>
            <person name="Carlton J."/>
        </authorList>
    </citation>
    <scope>NUCLEOTIDE SEQUENCE</scope>
    <source>
        <strain evidence="1">G3</strain>
    </source>
</reference>
<keyword evidence="2" id="KW-1185">Reference proteome</keyword>
<evidence type="ECO:0008006" key="3">
    <source>
        <dbReference type="Google" id="ProtNLM"/>
    </source>
</evidence>
<dbReference type="Proteomes" id="UP000001542">
    <property type="component" value="Unassembled WGS sequence"/>
</dbReference>